<dbReference type="EMBL" id="CAJJDO010000078">
    <property type="protein sequence ID" value="CAD8182333.1"/>
    <property type="molecule type" value="Genomic_DNA"/>
</dbReference>
<reference evidence="1" key="1">
    <citation type="submission" date="2021-01" db="EMBL/GenBank/DDBJ databases">
        <authorList>
            <consortium name="Genoscope - CEA"/>
            <person name="William W."/>
        </authorList>
    </citation>
    <scope>NUCLEOTIDE SEQUENCE</scope>
</reference>
<evidence type="ECO:0000313" key="2">
    <source>
        <dbReference type="Proteomes" id="UP000689195"/>
    </source>
</evidence>
<dbReference type="AlphaFoldDB" id="A0A8S1W0H4"/>
<sequence length="125" mass="14832">MKLKDGITKISPSKLQINYQINNYQDQVEQHIIQGISQQLKIKNSTPKFRVFTESEKIDNNKDYFLNILQYKSGIQILKGSLLMIYQVLQFELNVTQQKELIQRIVIDENNYIKTNNQKKDRQIQ</sequence>
<protein>
    <submittedName>
        <fullName evidence="1">Uncharacterized protein</fullName>
    </submittedName>
</protein>
<name>A0A8S1W0H4_9CILI</name>
<accession>A0A8S1W0H4</accession>
<keyword evidence="2" id="KW-1185">Reference proteome</keyword>
<gene>
    <name evidence="1" type="ORF">PPENT_87.1.T0780142</name>
</gene>
<comment type="caution">
    <text evidence="1">The sequence shown here is derived from an EMBL/GenBank/DDBJ whole genome shotgun (WGS) entry which is preliminary data.</text>
</comment>
<dbReference type="Proteomes" id="UP000689195">
    <property type="component" value="Unassembled WGS sequence"/>
</dbReference>
<evidence type="ECO:0000313" key="1">
    <source>
        <dbReference type="EMBL" id="CAD8182333.1"/>
    </source>
</evidence>
<proteinExistence type="predicted"/>
<organism evidence="1 2">
    <name type="scientific">Paramecium pentaurelia</name>
    <dbReference type="NCBI Taxonomy" id="43138"/>
    <lineage>
        <taxon>Eukaryota</taxon>
        <taxon>Sar</taxon>
        <taxon>Alveolata</taxon>
        <taxon>Ciliophora</taxon>
        <taxon>Intramacronucleata</taxon>
        <taxon>Oligohymenophorea</taxon>
        <taxon>Peniculida</taxon>
        <taxon>Parameciidae</taxon>
        <taxon>Paramecium</taxon>
    </lineage>
</organism>